<dbReference type="Gene3D" id="1.20.58.670">
    <property type="entry name" value="Dsl1p vesicle tethering complex, Tip20p subunit, domain D"/>
    <property type="match status" value="1"/>
</dbReference>
<dbReference type="PROSITE" id="PS51386">
    <property type="entry name" value="RINT1_TIP20"/>
    <property type="match status" value="1"/>
</dbReference>
<dbReference type="GO" id="GO:0070939">
    <property type="term" value="C:Dsl1/NZR complex"/>
    <property type="evidence" value="ECO:0007669"/>
    <property type="project" value="InterPro"/>
</dbReference>
<dbReference type="InterPro" id="IPR007528">
    <property type="entry name" value="RINT1_Tip20"/>
</dbReference>
<comment type="caution">
    <text evidence="2">The sequence shown here is derived from an EMBL/GenBank/DDBJ whole genome shotgun (WGS) entry which is preliminary data.</text>
</comment>
<dbReference type="EMBL" id="JAGTJQ010000006">
    <property type="protein sequence ID" value="KAH7029035.1"/>
    <property type="molecule type" value="Genomic_DNA"/>
</dbReference>
<protein>
    <submittedName>
        <fullName evidence="2">TIP-1 family-domain-containing protein</fullName>
    </submittedName>
</protein>
<name>A0A9P9BPF6_9PEZI</name>
<dbReference type="Proteomes" id="UP000756346">
    <property type="component" value="Unassembled WGS sequence"/>
</dbReference>
<dbReference type="OrthoDB" id="2189254at2759"/>
<dbReference type="AlphaFoldDB" id="A0A9P9BPF6"/>
<dbReference type="Pfam" id="PF04437">
    <property type="entry name" value="RINT1_TIP1"/>
    <property type="match status" value="1"/>
</dbReference>
<dbReference type="RefSeq" id="XP_046011323.1">
    <property type="nucleotide sequence ID" value="XM_046154173.1"/>
</dbReference>
<keyword evidence="1" id="KW-0175">Coiled coil</keyword>
<organism evidence="2 3">
    <name type="scientific">Microdochium trichocladiopsis</name>
    <dbReference type="NCBI Taxonomy" id="1682393"/>
    <lineage>
        <taxon>Eukaryota</taxon>
        <taxon>Fungi</taxon>
        <taxon>Dikarya</taxon>
        <taxon>Ascomycota</taxon>
        <taxon>Pezizomycotina</taxon>
        <taxon>Sordariomycetes</taxon>
        <taxon>Xylariomycetidae</taxon>
        <taxon>Xylariales</taxon>
        <taxon>Microdochiaceae</taxon>
        <taxon>Microdochium</taxon>
    </lineage>
</organism>
<reference evidence="2" key="1">
    <citation type="journal article" date="2021" name="Nat. Commun.">
        <title>Genetic determinants of endophytism in the Arabidopsis root mycobiome.</title>
        <authorList>
            <person name="Mesny F."/>
            <person name="Miyauchi S."/>
            <person name="Thiergart T."/>
            <person name="Pickel B."/>
            <person name="Atanasova L."/>
            <person name="Karlsson M."/>
            <person name="Huettel B."/>
            <person name="Barry K.W."/>
            <person name="Haridas S."/>
            <person name="Chen C."/>
            <person name="Bauer D."/>
            <person name="Andreopoulos W."/>
            <person name="Pangilinan J."/>
            <person name="LaButti K."/>
            <person name="Riley R."/>
            <person name="Lipzen A."/>
            <person name="Clum A."/>
            <person name="Drula E."/>
            <person name="Henrissat B."/>
            <person name="Kohler A."/>
            <person name="Grigoriev I.V."/>
            <person name="Martin F.M."/>
            <person name="Hacquard S."/>
        </authorList>
    </citation>
    <scope>NUCLEOTIDE SEQUENCE</scope>
    <source>
        <strain evidence="2">MPI-CAGE-CH-0230</strain>
    </source>
</reference>
<dbReference type="GO" id="GO:0006888">
    <property type="term" value="P:endoplasmic reticulum to Golgi vesicle-mediated transport"/>
    <property type="evidence" value="ECO:0007669"/>
    <property type="project" value="InterPro"/>
</dbReference>
<sequence>MATATLYRSHSAEPDIRLEDYLDDKLQSTADLDTLDSLLANVEVQRSQLQAQLDDATKELESARRAGQDRQGGLQRSIQEFEELQQSIDSRIEAVTNSHAPDEAIRRLEGPMAQLHKVELAHRYVSLLQDVENMRSEARSHLPQDPKAALLPYTRLKKLGSRLEELREGADEAATHLVGYVKGIYESLWNEMKSIMAKEMEGLLTKRGWYHGGVDPRSEMDEEWLECFEKLIDLQVPEILYSDTTLPLLPFEVMVKPFVQWFRFQFMSENPTSSPQNFGTFCVPQFLSLLEKWEDFFRENVSYILASRYGDTRVKDMSVYRDPACALITAMLPVVREKINSVVQHGLRNPQFFSSLITQLLDLDDELRSRFDYDGGDPLRGWGGLTSEVLDKYFDFWLTAEKEFALERFQVILSSADARNIDYDYSCLGKMKPTFAAVRITDLLKSVTTQYDRIRRFSHKLRFLIDIQLEILDRYHDRLRDSLEAYSAITSTLGRTLHGVTKEQLSALEGTGALETLCKVLGSTDHIIATLEIWSNEEFFVTLWDKLQSRATNTTNEDNLAGGLSYEQVKDRTSSSVGLEGDTGILFDETITSYSNRRKAAEAYLVSALVSSHQKAFRPYLSKTEWSIIGDDSDVDVAQLSITAELDEPLRTMKQNFEFLQSALSTTVFRRVWREALDKLSDMLWESVLMGYTFTTLGAAQFMRDLNALTALVDRYIPGTGASALSTILEGATILNLPLQTGQGGGTTLGLQEASDRFFKDNTEAKAALEELGIETLTPAHARQIVQKRAENQT</sequence>
<keyword evidence="3" id="KW-1185">Reference proteome</keyword>
<evidence type="ECO:0000313" key="2">
    <source>
        <dbReference type="EMBL" id="KAH7029035.1"/>
    </source>
</evidence>
<dbReference type="GeneID" id="70183719"/>
<dbReference type="InterPro" id="IPR042044">
    <property type="entry name" value="EXOC6PINT-1/Sec15/Tip20_C_dom2"/>
</dbReference>
<evidence type="ECO:0000256" key="1">
    <source>
        <dbReference type="SAM" id="Coils"/>
    </source>
</evidence>
<evidence type="ECO:0000313" key="3">
    <source>
        <dbReference type="Proteomes" id="UP000756346"/>
    </source>
</evidence>
<dbReference type="PANTHER" id="PTHR13520">
    <property type="entry name" value="RAD50-INTERACTING PROTEIN 1 RINT-1"/>
    <property type="match status" value="1"/>
</dbReference>
<dbReference type="GO" id="GO:0060628">
    <property type="term" value="P:regulation of ER to Golgi vesicle-mediated transport"/>
    <property type="evidence" value="ECO:0007669"/>
    <property type="project" value="TreeGrafter"/>
</dbReference>
<dbReference type="GO" id="GO:0006890">
    <property type="term" value="P:retrograde vesicle-mediated transport, Golgi to endoplasmic reticulum"/>
    <property type="evidence" value="ECO:0007669"/>
    <property type="project" value="InterPro"/>
</dbReference>
<gene>
    <name evidence="2" type="ORF">B0I36DRAFT_324894</name>
</gene>
<dbReference type="PANTHER" id="PTHR13520:SF0">
    <property type="entry name" value="RAD50-INTERACTING PROTEIN 1"/>
    <property type="match status" value="1"/>
</dbReference>
<accession>A0A9P9BPF6</accession>
<feature type="coiled-coil region" evidence="1">
    <location>
        <begin position="32"/>
        <end position="66"/>
    </location>
</feature>
<proteinExistence type="predicted"/>